<dbReference type="Proteomes" id="UP001470230">
    <property type="component" value="Unassembled WGS sequence"/>
</dbReference>
<feature type="signal peptide" evidence="2">
    <location>
        <begin position="1"/>
        <end position="15"/>
    </location>
</feature>
<gene>
    <name evidence="3" type="ORF">M9Y10_032737</name>
</gene>
<keyword evidence="4" id="KW-1185">Reference proteome</keyword>
<evidence type="ECO:0000313" key="4">
    <source>
        <dbReference type="Proteomes" id="UP001470230"/>
    </source>
</evidence>
<reference evidence="3 4" key="1">
    <citation type="submission" date="2024-04" db="EMBL/GenBank/DDBJ databases">
        <title>Tritrichomonas musculus Genome.</title>
        <authorList>
            <person name="Alves-Ferreira E."/>
            <person name="Grigg M."/>
            <person name="Lorenzi H."/>
            <person name="Galac M."/>
        </authorList>
    </citation>
    <scope>NUCLEOTIDE SEQUENCE [LARGE SCALE GENOMIC DNA]</scope>
    <source>
        <strain evidence="3 4">EAF2021</strain>
    </source>
</reference>
<feature type="chain" id="PRO_5045795165" description="Transmembrane protein 131-like N-terminal domain-containing protein" evidence="2">
    <location>
        <begin position="16"/>
        <end position="1048"/>
    </location>
</feature>
<keyword evidence="2" id="KW-0732">Signal</keyword>
<dbReference type="PANTHER" id="PTHR22050">
    <property type="entry name" value="RW1 PROTEIN HOMOLOG"/>
    <property type="match status" value="1"/>
</dbReference>
<evidence type="ECO:0000256" key="1">
    <source>
        <dbReference type="SAM" id="Phobius"/>
    </source>
</evidence>
<proteinExistence type="predicted"/>
<dbReference type="EMBL" id="JAPFFF010000054">
    <property type="protein sequence ID" value="KAK8838698.1"/>
    <property type="molecule type" value="Genomic_DNA"/>
</dbReference>
<accession>A0ABR2GYH6</accession>
<keyword evidence="1" id="KW-0812">Transmembrane</keyword>
<keyword evidence="1" id="KW-1133">Transmembrane helix</keyword>
<evidence type="ECO:0000313" key="3">
    <source>
        <dbReference type="EMBL" id="KAK8838698.1"/>
    </source>
</evidence>
<protein>
    <recommendedName>
        <fullName evidence="5">Transmembrane protein 131-like N-terminal domain-containing protein</fullName>
    </recommendedName>
</protein>
<evidence type="ECO:0008006" key="5">
    <source>
        <dbReference type="Google" id="ProtNLM"/>
    </source>
</evidence>
<feature type="transmembrane region" description="Helical" evidence="1">
    <location>
        <begin position="949"/>
        <end position="971"/>
    </location>
</feature>
<organism evidence="3 4">
    <name type="scientific">Tritrichomonas musculus</name>
    <dbReference type="NCBI Taxonomy" id="1915356"/>
    <lineage>
        <taxon>Eukaryota</taxon>
        <taxon>Metamonada</taxon>
        <taxon>Parabasalia</taxon>
        <taxon>Tritrichomonadida</taxon>
        <taxon>Tritrichomonadidae</taxon>
        <taxon>Tritrichomonas</taxon>
    </lineage>
</organism>
<dbReference type="PANTHER" id="PTHR22050:SF0">
    <property type="entry name" value="TRANSMEMBRANE PROTEIN 131 HOMOLOG"/>
    <property type="match status" value="1"/>
</dbReference>
<keyword evidence="1" id="KW-0472">Membrane</keyword>
<evidence type="ECO:0000256" key="2">
    <source>
        <dbReference type="SAM" id="SignalP"/>
    </source>
</evidence>
<dbReference type="InterPro" id="IPR039877">
    <property type="entry name" value="TMEM131-like"/>
</dbReference>
<comment type="caution">
    <text evidence="3">The sequence shown here is derived from an EMBL/GenBank/DDBJ whole genome shotgun (WGS) entry which is preliminary data.</text>
</comment>
<sequence>MILLLTWLTLIEVLPEDGLLLQTYSTDNIGRQNFFFSLGTSGYSYQSLGYEENMILNLRQHELRIAVPFWIRFFDEYFHFYSLPKMLFTHPFCNFMPSEIIFDPIEVFTVKNAHLYVQNMRLNEVMIINEIVTNSKNIFIPQLRIIRVMPGNVVFYSIYICPTEPGNFQDIIFVKTNFGTVPYSISYQAYKTQDDTLTPVLIHHYAQDEINISISVPSEIANLKKSIIFDSSVFDSSRVLITNKNVYIGSSSLITSSYITFVHILTAHLKYTFPITILSSPKPLQHIYPIIVIPPITKRGETSQVEIIIVNPTDEVFEINFVSLRNFHYNVKLMKIQQPIIAPKNSKTVVGQIVATGDREGEITGSVHINYMNRQNPVKYEMLIPVKGCILFGSLTFSEKDISLLSNSTRKFTMINNFSVPIAIFGINPDSPYFTISEFEPFLLLPGQRSPDIKVMFNYTSSEVNCDTKITIVTNITSFSIRAHGLTGKITISDPKRTHQASNFRRSLLQEDLGSRFCNSVENFTFIIKNPNPVEFAVYKVKTTCGIRVTCEKEFVVKAESEYVLNVLVLYKKMSEKKRSDQITFYGTGKSLLVTFSWVPVHGKINITCYFKQTVYYGYCYLTNLSVVSSYKSNFVVDNIISVDPSNSTRFDLINDTIEIIPEQTVPIGNVTFILDQQFIQGTRFEHLLEHERNLKSFLDNWENDSCPTKLYLYLRIGPDYFLRAKLKFDVDFSKPDDIELNIGKVVIGSYKNTTIAIPNQFFTSVRYLIFDNEDVKFEDTEFTLETDSIAIVDFLFHGKVLGTITANIPILSNTSSPFLAKITATVVDIKINVHPKELYFEPTSLFQRPIKKTVYVTNKGDTDILLNNFTTKPVGSKAKFVPFKFESNCTIILHSNCTCLVVLTANNWQLYNASFDFFVQSHLTRKTVRLRSTVGESFHWKVVLIKKVAWNSLLLLALAYPIYLIARAFISMSHNKKLFDLKLKELPDEIDKLSAAKSSMFSVATQASGPADASGGSWVQIHNEHEVDVPVPRDIIDALRTALKKIE</sequence>
<name>A0ABR2GYH6_9EUKA</name>